<evidence type="ECO:0000313" key="2">
    <source>
        <dbReference type="Proteomes" id="UP000199183"/>
    </source>
</evidence>
<evidence type="ECO:0000313" key="1">
    <source>
        <dbReference type="EMBL" id="SEB69435.1"/>
    </source>
</evidence>
<organism evidence="1 2">
    <name type="scientific">Paramicrobacterium humi</name>
    <dbReference type="NCBI Taxonomy" id="640635"/>
    <lineage>
        <taxon>Bacteria</taxon>
        <taxon>Bacillati</taxon>
        <taxon>Actinomycetota</taxon>
        <taxon>Actinomycetes</taxon>
        <taxon>Micrococcales</taxon>
        <taxon>Microbacteriaceae</taxon>
        <taxon>Paramicrobacterium</taxon>
    </lineage>
</organism>
<sequence length="183" mass="19648">MRVSASSVVLRRGDSLDCLNEFEAEATGHGILTREFEDFVLHPADPGAAKALIVGVDLSTCDRVREVKRSLRRIEQQIDDSCALLEGDAHVYVIIKGGAARSSRVLPIYETLAEKLHALAGSSHGIEITSRVIDCTDCTDSSLLARRIVGDVSSAEDGTPASALIWHELADSSISQAALSDYL</sequence>
<name>A0A1H4LGS7_9MICO</name>
<dbReference type="Proteomes" id="UP000199183">
    <property type="component" value="Unassembled WGS sequence"/>
</dbReference>
<dbReference type="EMBL" id="FNRY01000001">
    <property type="protein sequence ID" value="SEB69435.1"/>
    <property type="molecule type" value="Genomic_DNA"/>
</dbReference>
<dbReference type="AlphaFoldDB" id="A0A1H4LGS7"/>
<keyword evidence="2" id="KW-1185">Reference proteome</keyword>
<gene>
    <name evidence="1" type="ORF">SAMN04489806_1526</name>
</gene>
<dbReference type="STRING" id="640635.SAMN04489806_1526"/>
<accession>A0A1H4LGS7</accession>
<protein>
    <submittedName>
        <fullName evidence="1">Uncharacterized protein</fullName>
    </submittedName>
</protein>
<proteinExistence type="predicted"/>
<reference evidence="1 2" key="1">
    <citation type="submission" date="2016-10" db="EMBL/GenBank/DDBJ databases">
        <authorList>
            <person name="de Groot N.N."/>
        </authorList>
    </citation>
    <scope>NUCLEOTIDE SEQUENCE [LARGE SCALE GENOMIC DNA]</scope>
    <source>
        <strain evidence="1 2">DSM 21799</strain>
    </source>
</reference>